<dbReference type="GO" id="GO:0043138">
    <property type="term" value="F:3'-5' DNA helicase activity"/>
    <property type="evidence" value="ECO:0000318"/>
    <property type="project" value="GO_Central"/>
</dbReference>
<evidence type="ECO:0000256" key="5">
    <source>
        <dbReference type="ARBA" id="ARBA00022806"/>
    </source>
</evidence>
<feature type="domain" description="Helicase ATP-binding" evidence="9">
    <location>
        <begin position="49"/>
        <end position="217"/>
    </location>
</feature>
<dbReference type="Proteomes" id="UP000007266">
    <property type="component" value="Linkage group 7"/>
</dbReference>
<dbReference type="GO" id="GO:0045003">
    <property type="term" value="P:double-strand break repair via synthesis-dependent strand annealing"/>
    <property type="evidence" value="ECO:0000318"/>
    <property type="project" value="GO_Central"/>
</dbReference>
<comment type="similarity">
    <text evidence="2">Belongs to the DEAD box helicase family. DEAH subfamily. FANCM sub-subfamily.</text>
</comment>
<dbReference type="HOGENOM" id="CLU_006110_0_0_1"/>
<dbReference type="SMART" id="SM00487">
    <property type="entry name" value="DEXDc"/>
    <property type="match status" value="1"/>
</dbReference>
<dbReference type="GO" id="GO:0036297">
    <property type="term" value="P:interstrand cross-link repair"/>
    <property type="evidence" value="ECO:0000318"/>
    <property type="project" value="GO_Central"/>
</dbReference>
<dbReference type="InParanoid" id="D6WRG0"/>
<dbReference type="FunCoup" id="D6WRG0">
    <property type="interactions" value="341"/>
</dbReference>
<dbReference type="Pfam" id="PF00271">
    <property type="entry name" value="Helicase_C"/>
    <property type="match status" value="1"/>
</dbReference>
<dbReference type="Gene3D" id="3.40.50.300">
    <property type="entry name" value="P-loop containing nucleotide triphosphate hydrolases"/>
    <property type="match status" value="2"/>
</dbReference>
<name>D6WRG0_TRICA</name>
<dbReference type="SMART" id="SM00490">
    <property type="entry name" value="HELICc"/>
    <property type="match status" value="1"/>
</dbReference>
<evidence type="ECO:0000259" key="10">
    <source>
        <dbReference type="PROSITE" id="PS51194"/>
    </source>
</evidence>
<dbReference type="OrthoDB" id="6513042at2759"/>
<dbReference type="Gene3D" id="1.20.1320.20">
    <property type="entry name" value="hef helicase domain"/>
    <property type="match status" value="1"/>
</dbReference>
<evidence type="ECO:0000313" key="12">
    <source>
        <dbReference type="Proteomes" id="UP000007266"/>
    </source>
</evidence>
<evidence type="ECO:0008006" key="13">
    <source>
        <dbReference type="Google" id="ProtNLM"/>
    </source>
</evidence>
<evidence type="ECO:0000256" key="3">
    <source>
        <dbReference type="ARBA" id="ARBA00022741"/>
    </source>
</evidence>
<dbReference type="PROSITE" id="PS51194">
    <property type="entry name" value="HELICASE_CTER"/>
    <property type="match status" value="1"/>
</dbReference>
<dbReference type="GO" id="GO:0009378">
    <property type="term" value="F:four-way junction helicase activity"/>
    <property type="evidence" value="ECO:0000318"/>
    <property type="project" value="GO_Central"/>
</dbReference>
<evidence type="ECO:0000256" key="7">
    <source>
        <dbReference type="ARBA" id="ARBA00023242"/>
    </source>
</evidence>
<feature type="compositionally biased region" description="Basic residues" evidence="8">
    <location>
        <begin position="1377"/>
        <end position="1394"/>
    </location>
</feature>
<dbReference type="GO" id="GO:0000400">
    <property type="term" value="F:four-way junction DNA binding"/>
    <property type="evidence" value="ECO:0000318"/>
    <property type="project" value="GO_Central"/>
</dbReference>
<dbReference type="EMBL" id="KQ971351">
    <property type="protein sequence ID" value="EFA06458.2"/>
    <property type="molecule type" value="Genomic_DNA"/>
</dbReference>
<proteinExistence type="inferred from homology"/>
<feature type="region of interest" description="Disordered" evidence="8">
    <location>
        <begin position="1373"/>
        <end position="1401"/>
    </location>
</feature>
<dbReference type="InterPro" id="IPR001650">
    <property type="entry name" value="Helicase_C-like"/>
</dbReference>
<dbReference type="GO" id="GO:0016787">
    <property type="term" value="F:hydrolase activity"/>
    <property type="evidence" value="ECO:0007669"/>
    <property type="project" value="UniProtKB-KW"/>
</dbReference>
<dbReference type="Pfam" id="PF04851">
    <property type="entry name" value="ResIII"/>
    <property type="match status" value="1"/>
</dbReference>
<feature type="compositionally biased region" description="Basic residues" evidence="8">
    <location>
        <begin position="1198"/>
        <end position="1209"/>
    </location>
</feature>
<dbReference type="GO" id="GO:0005524">
    <property type="term" value="F:ATP binding"/>
    <property type="evidence" value="ECO:0007669"/>
    <property type="project" value="UniProtKB-KW"/>
</dbReference>
<keyword evidence="4" id="KW-0378">Hydrolase</keyword>
<dbReference type="SUPFAM" id="SSF52540">
    <property type="entry name" value="P-loop containing nucleoside triphosphate hydrolases"/>
    <property type="match status" value="1"/>
</dbReference>
<evidence type="ECO:0000256" key="4">
    <source>
        <dbReference type="ARBA" id="ARBA00022801"/>
    </source>
</evidence>
<reference evidence="11 12" key="2">
    <citation type="journal article" date="2010" name="Nucleic Acids Res.">
        <title>BeetleBase in 2010: revisions to provide comprehensive genomic information for Tribolium castaneum.</title>
        <authorList>
            <person name="Kim H.S."/>
            <person name="Murphy T."/>
            <person name="Xia J."/>
            <person name="Caragea D."/>
            <person name="Park Y."/>
            <person name="Beeman R.W."/>
            <person name="Lorenzen M.D."/>
            <person name="Butcher S."/>
            <person name="Manak J.R."/>
            <person name="Brown S.J."/>
        </authorList>
    </citation>
    <scope>GENOME REANNOTATION</scope>
    <source>
        <strain evidence="11 12">Georgia GA2</strain>
    </source>
</reference>
<protein>
    <recommendedName>
        <fullName evidence="13">Fanconi anemia group M protein</fullName>
    </recommendedName>
</protein>
<sequence length="1401" mass="160263">MNTSQINTQGINDAGSLCQDPATRGFDLQAGQTWIYPTNLPIREYQYTITEKALHWNTLVSLPTGLGKTFIAAVVMYNFYRWYPHDKVIFMAPTRPLVKQQMDACYNIMAIPQEVTAELTGTKIQQSRTEIWQNKRVFFITPQVLQNDLNIIVELGPKIKCLVFDEAHRAKGNHAYCEVVRKLLPENKLFRVLALSATPGNSSKDVLDVMRNLLIAHLEFRSEESPDVKPYVFERALETVVVPLGEKLQQIRDKYIQVLEKYTRTLIQYKVIYGNCANLTKGKIFMVMKEFQAKNSANRTANYAEIMKCLNICVTLYHAYETLVRCGLRAFLNFYKEHINNPLLQGNVSIIQIMDDLQAYLGPDPEVQPLPDGTFAEIPASIKFGHPKFYQLRDILVAHFTNSDASTRVIVFFEYRESATEAYALLTRSFPLIRSRVFVGQRAGVTQKEQINTVKSFREGTCNTLLSTCIGEEGLDVGEVDLIVCFDIANKSPIRMIQRMGRTGRKKEGRVVVLVTEGREQQTLKDCLIYKNNLGSFATNSQLLQEGKYTDNPKMIPSYVQPKCQKMCITVKKPVVTKTANLKDMLRNISDDLEIVEIKERISDKIDNFWNKTREEFFQIEAKPKIDFAKHLEKQRVFQANSKSKQTEIFVTLLQFADSKRFNLPVTQKSIFSDFNQHKYLKQGDIRSMFAKPNVNALSQEPVSQKFSFGGEKDVTQSFPPELFEELSTFLSIQDLYRCKTCEFLFECPTIKYNKTRDTLDLSSFTVPDLSVVESITIKDLEVFADSLSPKSREKHQELMEVDDSFDDIDLSELEEMCLEKNVPYETPRNFDSFMDSFRIRDDQQIEKVPEKSYIFEPPETFNKVLNLLEPKEDYNDVLAFFKLSSVAEIFEETGHTLEKCEETPADLDETVIYTPEKCANTSPDIFEGSPDLFPSDEKQDVSFEAPLSPILCSYTRVQELSAKKKLFEEKKPNLANLNQRRKSFFETTNAQVSSPKKNFDIISDICDLSQLLNNREENKEKVESTKVDLDISDLCDLSAFGLSRKNVESTLPKEEEKPKLDLSIDDLCDMSQFSVKKAETQTTSHKNIEEQLSSLDDFCDFSCFLPDSNKETHRKSISDKGIIRPQTQNLNVSTIDLTESPVKEPSNTDNNKSQLSVTQMLSLIAKSDSQKENTTPKTKKSQRLTQSRQKCETPKSTQKKSSRVKKSPKFNISFDGDSEDEFEEKSPIFAKPRTISLKNKTEKPSKTKERRKLVCEFLDEEAVVSGDEQTISDDEDSGEDCFEASFVADETEDLLNDTIMHARYLQSVKSPVRGKFKIPDKPTFNVSNVFSQQVSNEDDTYMNDSFCVSSQEVETCSNDLSELELLEMQLKEEKQNKKRKKSDSKSAAKKRRIVVLDDSD</sequence>
<dbReference type="eggNOG" id="KOG0354">
    <property type="taxonomic scope" value="Eukaryota"/>
</dbReference>
<comment type="subcellular location">
    <subcellularLocation>
        <location evidence="1">Nucleus</location>
    </subcellularLocation>
</comment>
<evidence type="ECO:0000313" key="11">
    <source>
        <dbReference type="EMBL" id="EFA06458.2"/>
    </source>
</evidence>
<dbReference type="eggNOG" id="KOG0442">
    <property type="taxonomic scope" value="Eukaryota"/>
</dbReference>
<keyword evidence="5" id="KW-0347">Helicase</keyword>
<dbReference type="InterPro" id="IPR039686">
    <property type="entry name" value="FANCM/Mph1-like_ID"/>
</dbReference>
<dbReference type="PANTHER" id="PTHR14025">
    <property type="entry name" value="FANCONI ANEMIA GROUP M FANCM FAMILY MEMBER"/>
    <property type="match status" value="1"/>
</dbReference>
<dbReference type="CDD" id="cd12091">
    <property type="entry name" value="FANCM_ID"/>
    <property type="match status" value="1"/>
</dbReference>
<evidence type="ECO:0000256" key="2">
    <source>
        <dbReference type="ARBA" id="ARBA00009889"/>
    </source>
</evidence>
<dbReference type="InterPro" id="IPR006935">
    <property type="entry name" value="Helicase/UvrB_N"/>
</dbReference>
<keyword evidence="12" id="KW-1185">Reference proteome</keyword>
<evidence type="ECO:0000256" key="8">
    <source>
        <dbReference type="SAM" id="MobiDB-lite"/>
    </source>
</evidence>
<evidence type="ECO:0000259" key="9">
    <source>
        <dbReference type="PROSITE" id="PS51192"/>
    </source>
</evidence>
<evidence type="ECO:0000256" key="1">
    <source>
        <dbReference type="ARBA" id="ARBA00004123"/>
    </source>
</evidence>
<feature type="region of interest" description="Disordered" evidence="8">
    <location>
        <begin position="1167"/>
        <end position="1228"/>
    </location>
</feature>
<dbReference type="PROSITE" id="PS51192">
    <property type="entry name" value="HELICASE_ATP_BIND_1"/>
    <property type="match status" value="1"/>
</dbReference>
<accession>D6WRG0</accession>
<gene>
    <name evidence="11" type="primary">AUGUSTUS-3.0.2_09341</name>
    <name evidence="11" type="ORF">TcasGA2_TC009341</name>
</gene>
<dbReference type="InterPro" id="IPR027417">
    <property type="entry name" value="P-loop_NTPase"/>
</dbReference>
<organism evidence="11 12">
    <name type="scientific">Tribolium castaneum</name>
    <name type="common">Red flour beetle</name>
    <dbReference type="NCBI Taxonomy" id="7070"/>
    <lineage>
        <taxon>Eukaryota</taxon>
        <taxon>Metazoa</taxon>
        <taxon>Ecdysozoa</taxon>
        <taxon>Arthropoda</taxon>
        <taxon>Hexapoda</taxon>
        <taxon>Insecta</taxon>
        <taxon>Pterygota</taxon>
        <taxon>Neoptera</taxon>
        <taxon>Endopterygota</taxon>
        <taxon>Coleoptera</taxon>
        <taxon>Polyphaga</taxon>
        <taxon>Cucujiformia</taxon>
        <taxon>Tenebrionidae</taxon>
        <taxon>Tenebrionidae incertae sedis</taxon>
        <taxon>Tribolium</taxon>
    </lineage>
</organism>
<dbReference type="PANTHER" id="PTHR14025:SF20">
    <property type="entry name" value="FANCONI ANEMIA GROUP M PROTEIN"/>
    <property type="match status" value="1"/>
</dbReference>
<dbReference type="GO" id="GO:0005634">
    <property type="term" value="C:nucleus"/>
    <property type="evidence" value="ECO:0007669"/>
    <property type="project" value="UniProtKB-SubCell"/>
</dbReference>
<dbReference type="CDD" id="cd18033">
    <property type="entry name" value="DEXDc_FANCM"/>
    <property type="match status" value="1"/>
</dbReference>
<reference evidence="11 12" key="1">
    <citation type="journal article" date="2008" name="Nature">
        <title>The genome of the model beetle and pest Tribolium castaneum.</title>
        <authorList>
            <consortium name="Tribolium Genome Sequencing Consortium"/>
            <person name="Richards S."/>
            <person name="Gibbs R.A."/>
            <person name="Weinstock G.M."/>
            <person name="Brown S.J."/>
            <person name="Denell R."/>
            <person name="Beeman R.W."/>
            <person name="Gibbs R."/>
            <person name="Beeman R.W."/>
            <person name="Brown S.J."/>
            <person name="Bucher G."/>
            <person name="Friedrich M."/>
            <person name="Grimmelikhuijzen C.J."/>
            <person name="Klingler M."/>
            <person name="Lorenzen M."/>
            <person name="Richards S."/>
            <person name="Roth S."/>
            <person name="Schroder R."/>
            <person name="Tautz D."/>
            <person name="Zdobnov E.M."/>
            <person name="Muzny D."/>
            <person name="Gibbs R.A."/>
            <person name="Weinstock G.M."/>
            <person name="Attaway T."/>
            <person name="Bell S."/>
            <person name="Buhay C.J."/>
            <person name="Chandrabose M.N."/>
            <person name="Chavez D."/>
            <person name="Clerk-Blankenburg K.P."/>
            <person name="Cree A."/>
            <person name="Dao M."/>
            <person name="Davis C."/>
            <person name="Chacko J."/>
            <person name="Dinh H."/>
            <person name="Dugan-Rocha S."/>
            <person name="Fowler G."/>
            <person name="Garner T.T."/>
            <person name="Garnes J."/>
            <person name="Gnirke A."/>
            <person name="Hawes A."/>
            <person name="Hernandez J."/>
            <person name="Hines S."/>
            <person name="Holder M."/>
            <person name="Hume J."/>
            <person name="Jhangiani S.N."/>
            <person name="Joshi V."/>
            <person name="Khan Z.M."/>
            <person name="Jackson L."/>
            <person name="Kovar C."/>
            <person name="Kowis A."/>
            <person name="Lee S."/>
            <person name="Lewis L.R."/>
            <person name="Margolis J."/>
            <person name="Morgan M."/>
            <person name="Nazareth L.V."/>
            <person name="Nguyen N."/>
            <person name="Okwuonu G."/>
            <person name="Parker D."/>
            <person name="Richards S."/>
            <person name="Ruiz S.J."/>
            <person name="Santibanez J."/>
            <person name="Savard J."/>
            <person name="Scherer S.E."/>
            <person name="Schneider B."/>
            <person name="Sodergren E."/>
            <person name="Tautz D."/>
            <person name="Vattahil S."/>
            <person name="Villasana D."/>
            <person name="White C.S."/>
            <person name="Wright R."/>
            <person name="Park Y."/>
            <person name="Beeman R.W."/>
            <person name="Lord J."/>
            <person name="Oppert B."/>
            <person name="Lorenzen M."/>
            <person name="Brown S."/>
            <person name="Wang L."/>
            <person name="Savard J."/>
            <person name="Tautz D."/>
            <person name="Richards S."/>
            <person name="Weinstock G."/>
            <person name="Gibbs R.A."/>
            <person name="Liu Y."/>
            <person name="Worley K."/>
            <person name="Weinstock G."/>
            <person name="Elsik C.G."/>
            <person name="Reese J.T."/>
            <person name="Elhaik E."/>
            <person name="Landan G."/>
            <person name="Graur D."/>
            <person name="Arensburger P."/>
            <person name="Atkinson P."/>
            <person name="Beeman R.W."/>
            <person name="Beidler J."/>
            <person name="Brown S.J."/>
            <person name="Demuth J.P."/>
            <person name="Drury D.W."/>
            <person name="Du Y.Z."/>
            <person name="Fujiwara H."/>
            <person name="Lorenzen M."/>
            <person name="Maselli V."/>
            <person name="Osanai M."/>
            <person name="Park Y."/>
            <person name="Robertson H.M."/>
            <person name="Tu Z."/>
            <person name="Wang J.J."/>
            <person name="Wang S."/>
            <person name="Richards S."/>
            <person name="Song H."/>
            <person name="Zhang L."/>
            <person name="Sodergren E."/>
            <person name="Werner D."/>
            <person name="Stanke M."/>
            <person name="Morgenstern B."/>
            <person name="Solovyev V."/>
            <person name="Kosarev P."/>
            <person name="Brown G."/>
            <person name="Chen H.C."/>
            <person name="Ermolaeva O."/>
            <person name="Hlavina W."/>
            <person name="Kapustin Y."/>
            <person name="Kiryutin B."/>
            <person name="Kitts P."/>
            <person name="Maglott D."/>
            <person name="Pruitt K."/>
            <person name="Sapojnikov V."/>
            <person name="Souvorov A."/>
            <person name="Mackey A.J."/>
            <person name="Waterhouse R.M."/>
            <person name="Wyder S."/>
            <person name="Zdobnov E.M."/>
            <person name="Zdobnov E.M."/>
            <person name="Wyder S."/>
            <person name="Kriventseva E.V."/>
            <person name="Kadowaki T."/>
            <person name="Bork P."/>
            <person name="Aranda M."/>
            <person name="Bao R."/>
            <person name="Beermann A."/>
            <person name="Berns N."/>
            <person name="Bolognesi R."/>
            <person name="Bonneton F."/>
            <person name="Bopp D."/>
            <person name="Brown S.J."/>
            <person name="Bucher G."/>
            <person name="Butts T."/>
            <person name="Chaumot A."/>
            <person name="Denell R.E."/>
            <person name="Ferrier D.E."/>
            <person name="Friedrich M."/>
            <person name="Gordon C.M."/>
            <person name="Jindra M."/>
            <person name="Klingler M."/>
            <person name="Lan Q."/>
            <person name="Lattorff H.M."/>
            <person name="Laudet V."/>
            <person name="von Levetsow C."/>
            <person name="Liu Z."/>
            <person name="Lutz R."/>
            <person name="Lynch J.A."/>
            <person name="da Fonseca R.N."/>
            <person name="Posnien N."/>
            <person name="Reuter R."/>
            <person name="Roth S."/>
            <person name="Savard J."/>
            <person name="Schinko J.B."/>
            <person name="Schmitt C."/>
            <person name="Schoppmeier M."/>
            <person name="Schroder R."/>
            <person name="Shippy T.D."/>
            <person name="Simonnet F."/>
            <person name="Marques-Souza H."/>
            <person name="Tautz D."/>
            <person name="Tomoyasu Y."/>
            <person name="Trauner J."/>
            <person name="Van der Zee M."/>
            <person name="Vervoort M."/>
            <person name="Wittkopp N."/>
            <person name="Wimmer E.A."/>
            <person name="Yang X."/>
            <person name="Jones A.K."/>
            <person name="Sattelle D.B."/>
            <person name="Ebert P.R."/>
            <person name="Nelson D."/>
            <person name="Scott J.G."/>
            <person name="Beeman R.W."/>
            <person name="Muthukrishnan S."/>
            <person name="Kramer K.J."/>
            <person name="Arakane Y."/>
            <person name="Beeman R.W."/>
            <person name="Zhu Q."/>
            <person name="Hogenkamp D."/>
            <person name="Dixit R."/>
            <person name="Oppert B."/>
            <person name="Jiang H."/>
            <person name="Zou Z."/>
            <person name="Marshall J."/>
            <person name="Elpidina E."/>
            <person name="Vinokurov K."/>
            <person name="Oppert C."/>
            <person name="Zou Z."/>
            <person name="Evans J."/>
            <person name="Lu Z."/>
            <person name="Zhao P."/>
            <person name="Sumathipala N."/>
            <person name="Altincicek B."/>
            <person name="Vilcinskas A."/>
            <person name="Williams M."/>
            <person name="Hultmark D."/>
            <person name="Hetru C."/>
            <person name="Jiang H."/>
            <person name="Grimmelikhuijzen C.J."/>
            <person name="Hauser F."/>
            <person name="Cazzamali G."/>
            <person name="Williamson M."/>
            <person name="Park Y."/>
            <person name="Li B."/>
            <person name="Tanaka Y."/>
            <person name="Predel R."/>
            <person name="Neupert S."/>
            <person name="Schachtner J."/>
            <person name="Verleyen P."/>
            <person name="Raible F."/>
            <person name="Bork P."/>
            <person name="Friedrich M."/>
            <person name="Walden K.K."/>
            <person name="Robertson H.M."/>
            <person name="Angeli S."/>
            <person name="Foret S."/>
            <person name="Bucher G."/>
            <person name="Schuetz S."/>
            <person name="Maleszka R."/>
            <person name="Wimmer E.A."/>
            <person name="Beeman R.W."/>
            <person name="Lorenzen M."/>
            <person name="Tomoyasu Y."/>
            <person name="Miller S.C."/>
            <person name="Grossmann D."/>
            <person name="Bucher G."/>
        </authorList>
    </citation>
    <scope>NUCLEOTIDE SEQUENCE [LARGE SCALE GENOMIC DNA]</scope>
    <source>
        <strain evidence="11 12">Georgia GA2</strain>
    </source>
</reference>
<dbReference type="STRING" id="7070.D6WRG0"/>
<keyword evidence="7" id="KW-0539">Nucleus</keyword>
<dbReference type="InterPro" id="IPR014001">
    <property type="entry name" value="Helicase_ATP-bd"/>
</dbReference>
<dbReference type="FunFam" id="3.40.50.300:FF:000861">
    <property type="entry name" value="Fanconi anemia, complementation group M"/>
    <property type="match status" value="1"/>
</dbReference>
<dbReference type="InterPro" id="IPR044749">
    <property type="entry name" value="FANCM_DEXDc"/>
</dbReference>
<dbReference type="KEGG" id="tca:662485"/>
<feature type="domain" description="Helicase C-terminal" evidence="10">
    <location>
        <begin position="391"/>
        <end position="545"/>
    </location>
</feature>
<evidence type="ECO:0000256" key="6">
    <source>
        <dbReference type="ARBA" id="ARBA00022840"/>
    </source>
</evidence>
<keyword evidence="3" id="KW-0547">Nucleotide-binding</keyword>
<keyword evidence="6" id="KW-0067">ATP-binding</keyword>